<keyword evidence="4" id="KW-1185">Reference proteome</keyword>
<dbReference type="EMBL" id="FMUX01000007">
    <property type="protein sequence ID" value="SCY34177.1"/>
    <property type="molecule type" value="Genomic_DNA"/>
</dbReference>
<name>A0A1G5F4P6_9BACT</name>
<gene>
    <name evidence="3" type="ORF">SAMN05216233_107136</name>
</gene>
<organism evidence="3 4">
    <name type="scientific">Desulfoluna spongiiphila</name>
    <dbReference type="NCBI Taxonomy" id="419481"/>
    <lineage>
        <taxon>Bacteria</taxon>
        <taxon>Pseudomonadati</taxon>
        <taxon>Thermodesulfobacteriota</taxon>
        <taxon>Desulfobacteria</taxon>
        <taxon>Desulfobacterales</taxon>
        <taxon>Desulfolunaceae</taxon>
        <taxon>Desulfoluna</taxon>
    </lineage>
</organism>
<feature type="chain" id="PRO_5011551211" evidence="1">
    <location>
        <begin position="25"/>
        <end position="355"/>
    </location>
</feature>
<sequence length="355" mass="39001">MKKWCIGMLVWCVAGGLCALSAHAMGGHQPTLGQRALMLAMTTLSASPGDEGLALVTNAGYVDHQGESTGEILDTVTRLSAMGRGKGNLLSVHARRDAPLFMVFVHQKGPKELAAVSITATGDQLEASEVFNLWVGVGTSFEPLTRILGSRAFAVATLANACYDGIPESLVQAALFHDHFCCGVASGYFTAGFILDQRPLRDGESYTYMGIPAWCQDDYIAHALNLTPGKRRYLSMAYPSRRPWQTAEATWENIGGVIIRFNKATQTGDATVLNYRWQTDDFVESLGLSPDELDWHKDLWLHACYNRYVFQNPHAPEDFLSVHKTVELTSQADFDRLTRLGANPLAVILGKDTEW</sequence>
<feature type="domain" description="Formylmethanofuran dehydrogenase subunit E" evidence="2">
    <location>
        <begin position="176"/>
        <end position="238"/>
    </location>
</feature>
<accession>A0A1G5F4P6</accession>
<dbReference type="InterPro" id="IPR003814">
    <property type="entry name" value="FmdEsu_dom"/>
</dbReference>
<feature type="signal peptide" evidence="1">
    <location>
        <begin position="1"/>
        <end position="24"/>
    </location>
</feature>
<protein>
    <submittedName>
        <fullName evidence="3">FmdE, Molybdenum formylmethanofuran dehydrogenase operon</fullName>
    </submittedName>
</protein>
<dbReference type="RefSeq" id="WP_092210782.1">
    <property type="nucleotide sequence ID" value="NZ_FMUX01000007.1"/>
</dbReference>
<dbReference type="AlphaFoldDB" id="A0A1G5F4P6"/>
<dbReference type="OrthoDB" id="5417016at2"/>
<keyword evidence="1" id="KW-0732">Signal</keyword>
<dbReference type="Pfam" id="PF02663">
    <property type="entry name" value="FmdE"/>
    <property type="match status" value="1"/>
</dbReference>
<reference evidence="3 4" key="1">
    <citation type="submission" date="2016-10" db="EMBL/GenBank/DDBJ databases">
        <authorList>
            <person name="de Groot N.N."/>
        </authorList>
    </citation>
    <scope>NUCLEOTIDE SEQUENCE [LARGE SCALE GENOMIC DNA]</scope>
    <source>
        <strain evidence="3 4">AA1</strain>
    </source>
</reference>
<dbReference type="SUPFAM" id="SSF143555">
    <property type="entry name" value="FwdE-like"/>
    <property type="match status" value="1"/>
</dbReference>
<evidence type="ECO:0000313" key="3">
    <source>
        <dbReference type="EMBL" id="SCY34177.1"/>
    </source>
</evidence>
<evidence type="ECO:0000313" key="4">
    <source>
        <dbReference type="Proteomes" id="UP000198870"/>
    </source>
</evidence>
<evidence type="ECO:0000259" key="2">
    <source>
        <dbReference type="Pfam" id="PF02663"/>
    </source>
</evidence>
<proteinExistence type="predicted"/>
<dbReference type="Proteomes" id="UP000198870">
    <property type="component" value="Unassembled WGS sequence"/>
</dbReference>
<dbReference type="Gene3D" id="3.30.1330.130">
    <property type="match status" value="1"/>
</dbReference>
<evidence type="ECO:0000256" key="1">
    <source>
        <dbReference type="SAM" id="SignalP"/>
    </source>
</evidence>